<dbReference type="Proteomes" id="UP000275846">
    <property type="component" value="Unassembled WGS sequence"/>
</dbReference>
<sequence>MCPSSSVETIFAFTFSTPPLKLASPTLDNLDTSFRFCNTGDGLRDLLMIVAGSDVSTSVGGLRSQQGRITVMIS</sequence>
<evidence type="ECO:0000313" key="1">
    <source>
        <dbReference type="EMBL" id="VDM03808.1"/>
    </source>
</evidence>
<name>A0A183TLS5_SCHSO</name>
<reference evidence="3" key="1">
    <citation type="submission" date="2016-06" db="UniProtKB">
        <authorList>
            <consortium name="WormBaseParasite"/>
        </authorList>
    </citation>
    <scope>IDENTIFICATION</scope>
</reference>
<organism evidence="3">
    <name type="scientific">Schistocephalus solidus</name>
    <name type="common">Tapeworm</name>
    <dbReference type="NCBI Taxonomy" id="70667"/>
    <lineage>
        <taxon>Eukaryota</taxon>
        <taxon>Metazoa</taxon>
        <taxon>Spiralia</taxon>
        <taxon>Lophotrochozoa</taxon>
        <taxon>Platyhelminthes</taxon>
        <taxon>Cestoda</taxon>
        <taxon>Eucestoda</taxon>
        <taxon>Diphyllobothriidea</taxon>
        <taxon>Diphyllobothriidae</taxon>
        <taxon>Schistocephalus</taxon>
    </lineage>
</organism>
<protein>
    <submittedName>
        <fullName evidence="3">Secreted protein</fullName>
    </submittedName>
</protein>
<evidence type="ECO:0000313" key="2">
    <source>
        <dbReference type="Proteomes" id="UP000275846"/>
    </source>
</evidence>
<reference evidence="1 2" key="2">
    <citation type="submission" date="2018-11" db="EMBL/GenBank/DDBJ databases">
        <authorList>
            <consortium name="Pathogen Informatics"/>
        </authorList>
    </citation>
    <scope>NUCLEOTIDE SEQUENCE [LARGE SCALE GENOMIC DNA]</scope>
    <source>
        <strain evidence="1 2">NST_G2</strain>
    </source>
</reference>
<evidence type="ECO:0000313" key="3">
    <source>
        <dbReference type="WBParaSite" id="SSLN_0001808701-mRNA-1"/>
    </source>
</evidence>
<proteinExistence type="predicted"/>
<gene>
    <name evidence="1" type="ORF">SSLN_LOCUS17422</name>
</gene>
<dbReference type="AlphaFoldDB" id="A0A183TLS5"/>
<accession>A0A183TLS5</accession>
<keyword evidence="2" id="KW-1185">Reference proteome</keyword>
<dbReference type="EMBL" id="UYSU01042488">
    <property type="protein sequence ID" value="VDM03808.1"/>
    <property type="molecule type" value="Genomic_DNA"/>
</dbReference>
<dbReference type="WBParaSite" id="SSLN_0001808701-mRNA-1">
    <property type="protein sequence ID" value="SSLN_0001808701-mRNA-1"/>
    <property type="gene ID" value="SSLN_0001808701"/>
</dbReference>